<proteinExistence type="predicted"/>
<keyword evidence="2" id="KW-1185">Reference proteome</keyword>
<dbReference type="EMBL" id="CACVKT020001498">
    <property type="protein sequence ID" value="CAC5368771.1"/>
    <property type="molecule type" value="Genomic_DNA"/>
</dbReference>
<protein>
    <submittedName>
        <fullName evidence="1">Uncharacterized protein</fullName>
    </submittedName>
</protein>
<gene>
    <name evidence="1" type="ORF">MCOR_8218</name>
</gene>
<organism evidence="1 2">
    <name type="scientific">Mytilus coruscus</name>
    <name type="common">Sea mussel</name>
    <dbReference type="NCBI Taxonomy" id="42192"/>
    <lineage>
        <taxon>Eukaryota</taxon>
        <taxon>Metazoa</taxon>
        <taxon>Spiralia</taxon>
        <taxon>Lophotrochozoa</taxon>
        <taxon>Mollusca</taxon>
        <taxon>Bivalvia</taxon>
        <taxon>Autobranchia</taxon>
        <taxon>Pteriomorphia</taxon>
        <taxon>Mytilida</taxon>
        <taxon>Mytiloidea</taxon>
        <taxon>Mytilidae</taxon>
        <taxon>Mytilinae</taxon>
        <taxon>Mytilus</taxon>
    </lineage>
</organism>
<dbReference type="OrthoDB" id="6141491at2759"/>
<sequence length="176" mass="20437">MTSKKGMRWDKDVMYMALSLYNRNPAAYRDIVENDWLQLPSESLIKIYKNAMQQFPGIVPEMMLWMSNEAKRQNLVTEGYFGGLILDEMAIQEDLQIVNTKASTKFYGLSDSGFDVQRMQALNEGKFESKLANHVQQYIFSGLTGYRWPFANFPNVQAPPAEFVLTSWLCIYELYR</sequence>
<reference evidence="1 2" key="1">
    <citation type="submission" date="2020-06" db="EMBL/GenBank/DDBJ databases">
        <authorList>
            <person name="Li R."/>
            <person name="Bekaert M."/>
        </authorList>
    </citation>
    <scope>NUCLEOTIDE SEQUENCE [LARGE SCALE GENOMIC DNA]</scope>
    <source>
        <strain evidence="2">wild</strain>
    </source>
</reference>
<name>A0A6J8AIL4_MYTCO</name>
<dbReference type="AlphaFoldDB" id="A0A6J8AIL4"/>
<evidence type="ECO:0000313" key="2">
    <source>
        <dbReference type="Proteomes" id="UP000507470"/>
    </source>
</evidence>
<dbReference type="Proteomes" id="UP000507470">
    <property type="component" value="Unassembled WGS sequence"/>
</dbReference>
<evidence type="ECO:0000313" key="1">
    <source>
        <dbReference type="EMBL" id="CAC5368771.1"/>
    </source>
</evidence>
<accession>A0A6J8AIL4</accession>